<dbReference type="Proteomes" id="UP000560131">
    <property type="component" value="Unassembled WGS sequence"/>
</dbReference>
<proteinExistence type="inferred from homology"/>
<dbReference type="CDD" id="cd08023">
    <property type="entry name" value="GH16_laminarinase_like"/>
    <property type="match status" value="1"/>
</dbReference>
<dbReference type="SUPFAM" id="SSF49899">
    <property type="entry name" value="Concanavalin A-like lectins/glucanases"/>
    <property type="match status" value="1"/>
</dbReference>
<dbReference type="PANTHER" id="PTHR10963">
    <property type="entry name" value="GLYCOSYL HYDROLASE-RELATED"/>
    <property type="match status" value="1"/>
</dbReference>
<evidence type="ECO:0000313" key="3">
    <source>
        <dbReference type="EMBL" id="MBB5726185.1"/>
    </source>
</evidence>
<dbReference type="Pfam" id="PF00722">
    <property type="entry name" value="Glyco_hydro_16"/>
    <property type="match status" value="1"/>
</dbReference>
<dbReference type="PANTHER" id="PTHR10963:SF55">
    <property type="entry name" value="GLYCOSIDE HYDROLASE FAMILY 16 PROTEIN"/>
    <property type="match status" value="1"/>
</dbReference>
<dbReference type="InterPro" id="IPR000757">
    <property type="entry name" value="Beta-glucanase-like"/>
</dbReference>
<organism evidence="3 4">
    <name type="scientific">Sphingomonas endophytica</name>
    <dbReference type="NCBI Taxonomy" id="869719"/>
    <lineage>
        <taxon>Bacteria</taxon>
        <taxon>Pseudomonadati</taxon>
        <taxon>Pseudomonadota</taxon>
        <taxon>Alphaproteobacteria</taxon>
        <taxon>Sphingomonadales</taxon>
        <taxon>Sphingomonadaceae</taxon>
        <taxon>Sphingomonas</taxon>
    </lineage>
</organism>
<reference evidence="3 4" key="1">
    <citation type="submission" date="2020-08" db="EMBL/GenBank/DDBJ databases">
        <title>Genomic Encyclopedia of Type Strains, Phase IV (KMG-IV): sequencing the most valuable type-strain genomes for metagenomic binning, comparative biology and taxonomic classification.</title>
        <authorList>
            <person name="Goeker M."/>
        </authorList>
    </citation>
    <scope>NUCLEOTIDE SEQUENCE [LARGE SCALE GENOMIC DNA]</scope>
    <source>
        <strain evidence="3 4">DSM 101535</strain>
    </source>
</reference>
<evidence type="ECO:0000259" key="2">
    <source>
        <dbReference type="PROSITE" id="PS51762"/>
    </source>
</evidence>
<dbReference type="InterPro" id="IPR050546">
    <property type="entry name" value="Glycosyl_Hydrlase_16"/>
</dbReference>
<dbReference type="InterPro" id="IPR013320">
    <property type="entry name" value="ConA-like_dom_sf"/>
</dbReference>
<dbReference type="EMBL" id="JACIJN010000006">
    <property type="protein sequence ID" value="MBB5726185.1"/>
    <property type="molecule type" value="Genomic_DNA"/>
</dbReference>
<protein>
    <submittedName>
        <fullName evidence="3">Beta-glucanase (GH16 family)</fullName>
    </submittedName>
</protein>
<gene>
    <name evidence="3" type="ORF">FHS97_002121</name>
</gene>
<comment type="similarity">
    <text evidence="1">Belongs to the glycosyl hydrolase 16 family.</text>
</comment>
<dbReference type="PROSITE" id="PS51762">
    <property type="entry name" value="GH16_2"/>
    <property type="match status" value="1"/>
</dbReference>
<evidence type="ECO:0000256" key="1">
    <source>
        <dbReference type="ARBA" id="ARBA00006865"/>
    </source>
</evidence>
<dbReference type="RefSeq" id="WP_344690629.1">
    <property type="nucleotide sequence ID" value="NZ_BAABAR010000020.1"/>
</dbReference>
<comment type="caution">
    <text evidence="3">The sequence shown here is derived from an EMBL/GenBank/DDBJ whole genome shotgun (WGS) entry which is preliminary data.</text>
</comment>
<dbReference type="Gene3D" id="2.60.120.200">
    <property type="match status" value="1"/>
</dbReference>
<name>A0ABR6N5X0_9SPHN</name>
<feature type="domain" description="GH16" evidence="2">
    <location>
        <begin position="21"/>
        <end position="299"/>
    </location>
</feature>
<keyword evidence="4" id="KW-1185">Reference proteome</keyword>
<sequence>MRRLGVEMIVRMALLAAAIWAGWSATPNGGAALDRARLRPAFAEDFDRAPDFWHAEKNPKGRWKTNYWFGVQPTRAEKGWEPRTLVPNGELEYYGDPAEGMSAFEWQPGVLTIAARPNPFRADPITNHLPYLSGMISSERSFHFTYGYVEARVAFPSGKGIWPAFWLLPVPAVKQGKQQQPGPLEIDIFESIGEPGKLYFTYFPDLPNNQKKGDGMPWQSGTDLSQFHTYGMMVTPKELVWYFDDRVVRRAPNRDYHQPLYMILNLAIGGTWPGAPTADQKWPARMKIDWVRGYRVAGQ</sequence>
<evidence type="ECO:0000313" key="4">
    <source>
        <dbReference type="Proteomes" id="UP000560131"/>
    </source>
</evidence>
<accession>A0ABR6N5X0</accession>